<dbReference type="SUPFAM" id="SSF49764">
    <property type="entry name" value="HSP20-like chaperones"/>
    <property type="match status" value="1"/>
</dbReference>
<organism evidence="4 5">
    <name type="scientific">Hymenobacter mucosus</name>
    <dbReference type="NCBI Taxonomy" id="1411120"/>
    <lineage>
        <taxon>Bacteria</taxon>
        <taxon>Pseudomonadati</taxon>
        <taxon>Bacteroidota</taxon>
        <taxon>Cytophagia</taxon>
        <taxon>Cytophagales</taxon>
        <taxon>Hymenobacteraceae</taxon>
        <taxon>Hymenobacter</taxon>
    </lineage>
</organism>
<evidence type="ECO:0000313" key="4">
    <source>
        <dbReference type="EMBL" id="SNR44426.1"/>
    </source>
</evidence>
<dbReference type="CDD" id="cd06464">
    <property type="entry name" value="ACD_sHsps-like"/>
    <property type="match status" value="1"/>
</dbReference>
<evidence type="ECO:0000256" key="1">
    <source>
        <dbReference type="PROSITE-ProRule" id="PRU00285"/>
    </source>
</evidence>
<dbReference type="EMBL" id="FZNS01000002">
    <property type="protein sequence ID" value="SNR44426.1"/>
    <property type="molecule type" value="Genomic_DNA"/>
</dbReference>
<accession>A0A238WCW7</accession>
<dbReference type="AlphaFoldDB" id="A0A238WCW7"/>
<reference evidence="5" key="1">
    <citation type="submission" date="2017-06" db="EMBL/GenBank/DDBJ databases">
        <authorList>
            <person name="Varghese N."/>
            <person name="Submissions S."/>
        </authorList>
    </citation>
    <scope>NUCLEOTIDE SEQUENCE [LARGE SCALE GENOMIC DNA]</scope>
    <source>
        <strain evidence="5">DSM 28041</strain>
    </source>
</reference>
<evidence type="ECO:0000256" key="2">
    <source>
        <dbReference type="RuleBase" id="RU003616"/>
    </source>
</evidence>
<feature type="domain" description="SHSP" evidence="3">
    <location>
        <begin position="35"/>
        <end position="147"/>
    </location>
</feature>
<dbReference type="Proteomes" id="UP000198310">
    <property type="component" value="Unassembled WGS sequence"/>
</dbReference>
<dbReference type="Pfam" id="PF00011">
    <property type="entry name" value="HSP20"/>
    <property type="match status" value="1"/>
</dbReference>
<dbReference type="InterPro" id="IPR002068">
    <property type="entry name" value="A-crystallin/Hsp20_dom"/>
</dbReference>
<dbReference type="RefSeq" id="WP_089332051.1">
    <property type="nucleotide sequence ID" value="NZ_FZNS01000002.1"/>
</dbReference>
<dbReference type="PROSITE" id="PS01031">
    <property type="entry name" value="SHSP"/>
    <property type="match status" value="1"/>
</dbReference>
<dbReference type="InterPro" id="IPR008978">
    <property type="entry name" value="HSP20-like_chaperone"/>
</dbReference>
<evidence type="ECO:0000259" key="3">
    <source>
        <dbReference type="PROSITE" id="PS01031"/>
    </source>
</evidence>
<gene>
    <name evidence="4" type="ORF">SAMN06269173_102486</name>
</gene>
<dbReference type="Gene3D" id="2.60.40.790">
    <property type="match status" value="1"/>
</dbReference>
<proteinExistence type="inferred from homology"/>
<comment type="similarity">
    <text evidence="1 2">Belongs to the small heat shock protein (HSP20) family.</text>
</comment>
<dbReference type="PANTHER" id="PTHR11527">
    <property type="entry name" value="HEAT-SHOCK PROTEIN 20 FAMILY MEMBER"/>
    <property type="match status" value="1"/>
</dbReference>
<evidence type="ECO:0000313" key="5">
    <source>
        <dbReference type="Proteomes" id="UP000198310"/>
    </source>
</evidence>
<name>A0A238WCW7_9BACT</name>
<keyword evidence="5" id="KW-1185">Reference proteome</keyword>
<protein>
    <submittedName>
        <fullName evidence="4">HSP20 family protein</fullName>
    </submittedName>
</protein>
<dbReference type="InterPro" id="IPR031107">
    <property type="entry name" value="Small_HSP"/>
</dbReference>
<sequence>MATLLYNNLPSLRPSRAFNSVLNEMLRDTLPSQKAPADSFLPQADIVESPEGFELHLMLPGVAKENVKIDFQDGKLTVSGERKAPEVIENGPRFRRVESGYGTFSRTFQLPENVDVTAIEAQLVDGVLRLNLPFDSKKVTKHQIEVR</sequence>